<proteinExistence type="predicted"/>
<protein>
    <submittedName>
        <fullName evidence="1">Uncharacterized protein</fullName>
    </submittedName>
</protein>
<dbReference type="AlphaFoldDB" id="T0SEA7"/>
<evidence type="ECO:0000313" key="2">
    <source>
        <dbReference type="Proteomes" id="UP000015854"/>
    </source>
</evidence>
<dbReference type="PATRIC" id="fig|1234876.3.peg.794"/>
<reference evidence="1 2" key="1">
    <citation type="journal article" date="2013" name="ISME J.">
        <title>Multifactorial diversity sustains microbial community stability.</title>
        <authorList>
            <person name="Erkus O."/>
            <person name="de Jager V.C."/>
            <person name="Spus M."/>
            <person name="van Alen-Boerrigter I.J."/>
            <person name="van Rijswijck I.M."/>
            <person name="Hazelwood L."/>
            <person name="Janssen P.W."/>
            <person name="van Hijum S.A."/>
            <person name="Kleerebezem M."/>
            <person name="Smid E.J."/>
        </authorList>
    </citation>
    <scope>NUCLEOTIDE SEQUENCE [LARGE SCALE GENOMIC DNA]</scope>
    <source>
        <strain evidence="1 2">TIFN6</strain>
    </source>
</reference>
<gene>
    <name evidence="1" type="ORF">LLT6_11020</name>
</gene>
<dbReference type="EMBL" id="ATBB01000163">
    <property type="protein sequence ID" value="EQC57312.1"/>
    <property type="molecule type" value="Genomic_DNA"/>
</dbReference>
<organism evidence="1 2">
    <name type="scientific">Lactococcus cremoris subsp. cremoris TIFN6</name>
    <dbReference type="NCBI Taxonomy" id="1234876"/>
    <lineage>
        <taxon>Bacteria</taxon>
        <taxon>Bacillati</taxon>
        <taxon>Bacillota</taxon>
        <taxon>Bacilli</taxon>
        <taxon>Lactobacillales</taxon>
        <taxon>Streptococcaceae</taxon>
        <taxon>Lactococcus</taxon>
        <taxon>Lactococcus cremoris subsp. cremoris</taxon>
    </lineage>
</organism>
<name>T0SEA7_LACLC</name>
<accession>T0SEA7</accession>
<evidence type="ECO:0000313" key="1">
    <source>
        <dbReference type="EMBL" id="EQC57312.1"/>
    </source>
</evidence>
<comment type="caution">
    <text evidence="1">The sequence shown here is derived from an EMBL/GenBank/DDBJ whole genome shotgun (WGS) entry which is preliminary data.</text>
</comment>
<sequence>MGKSNKNSKNKWSIYASGIGLIQFPTLYSQPNNRKSYSTKYRENTVGKGISDVVSEINKEIVYVSGGIKKAIK</sequence>
<dbReference type="Proteomes" id="UP000015854">
    <property type="component" value="Unassembled WGS sequence"/>
</dbReference>